<dbReference type="AlphaFoldDB" id="A0A1H6JCR2"/>
<dbReference type="Gene3D" id="3.30.530.20">
    <property type="match status" value="1"/>
</dbReference>
<dbReference type="SUPFAM" id="SSF55961">
    <property type="entry name" value="Bet v1-like"/>
    <property type="match status" value="1"/>
</dbReference>
<protein>
    <submittedName>
        <fullName evidence="1">Polyketide cyclase / dehydrase and lipid transport</fullName>
    </submittedName>
</protein>
<keyword evidence="2" id="KW-1185">Reference proteome</keyword>
<sequence>MPHLRRSDRHYYRGMTEHGKPSACAEVNIDADALTVYQLITDLPTLATLAEEAHAMEWCKGDAAGPGAEFKGRNRSGSRSWTTRCTVTAAEPGRVFAFDVRSAMIPVAHWRYDIESTADGSCRVTESTWDRRPGWFKTPAGWATGVRDRDTANAEHIRLTLQRLKAAAEAR</sequence>
<reference evidence="2" key="1">
    <citation type="submission" date="2016-10" db="EMBL/GenBank/DDBJ databases">
        <authorList>
            <person name="Varghese N."/>
            <person name="Submissions S."/>
        </authorList>
    </citation>
    <scope>NUCLEOTIDE SEQUENCE [LARGE SCALE GENOMIC DNA]</scope>
    <source>
        <strain evidence="2">DSM 45405</strain>
    </source>
</reference>
<organism evidence="1 2">
    <name type="scientific">Mycolicibacterium rutilum</name>
    <name type="common">Mycobacterium rutilum</name>
    <dbReference type="NCBI Taxonomy" id="370526"/>
    <lineage>
        <taxon>Bacteria</taxon>
        <taxon>Bacillati</taxon>
        <taxon>Actinomycetota</taxon>
        <taxon>Actinomycetes</taxon>
        <taxon>Mycobacteriales</taxon>
        <taxon>Mycobacteriaceae</taxon>
        <taxon>Mycolicibacterium</taxon>
    </lineage>
</organism>
<accession>A0A1H6JCR2</accession>
<dbReference type="Pfam" id="PF10604">
    <property type="entry name" value="Polyketide_cyc2"/>
    <property type="match status" value="1"/>
</dbReference>
<proteinExistence type="predicted"/>
<gene>
    <name evidence="1" type="ORF">SAMN04489835_1542</name>
</gene>
<evidence type="ECO:0000313" key="1">
    <source>
        <dbReference type="EMBL" id="SEH56849.1"/>
    </source>
</evidence>
<dbReference type="Proteomes" id="UP000182915">
    <property type="component" value="Chromosome I"/>
</dbReference>
<dbReference type="EMBL" id="LT629971">
    <property type="protein sequence ID" value="SEH56849.1"/>
    <property type="molecule type" value="Genomic_DNA"/>
</dbReference>
<evidence type="ECO:0000313" key="2">
    <source>
        <dbReference type="Proteomes" id="UP000182915"/>
    </source>
</evidence>
<dbReference type="CDD" id="cd07812">
    <property type="entry name" value="SRPBCC"/>
    <property type="match status" value="1"/>
</dbReference>
<dbReference type="InterPro" id="IPR019587">
    <property type="entry name" value="Polyketide_cyclase/dehydratase"/>
</dbReference>
<dbReference type="STRING" id="370526.SAMN04489835_1542"/>
<dbReference type="InterPro" id="IPR023393">
    <property type="entry name" value="START-like_dom_sf"/>
</dbReference>
<name>A0A1H6JCR2_MYCRU</name>